<dbReference type="AlphaFoldDB" id="A0A6B3VYC9"/>
<evidence type="ECO:0000313" key="5">
    <source>
        <dbReference type="Proteomes" id="UP000472971"/>
    </source>
</evidence>
<dbReference type="EMBL" id="JAAIWN010000006">
    <property type="protein sequence ID" value="NEY80743.1"/>
    <property type="molecule type" value="Genomic_DNA"/>
</dbReference>
<dbReference type="PRINTS" id="PR00081">
    <property type="entry name" value="GDHRDH"/>
</dbReference>
<dbReference type="InterPro" id="IPR020904">
    <property type="entry name" value="Sc_DH/Rdtase_CS"/>
</dbReference>
<dbReference type="PANTHER" id="PTHR42879:SF2">
    <property type="entry name" value="3-OXOACYL-[ACYL-CARRIER-PROTEIN] REDUCTASE FABG"/>
    <property type="match status" value="1"/>
</dbReference>
<proteinExistence type="inferred from homology"/>
<sequence>MIISLKNKNILLVGGSSDLGKDLLKKLLKEGCRVGATYFKNKIDLNNEFEKYKENLFIEQVNVKDNKSIKEGISKLIKKLNRVDVFIYNSGVCSDSLFGLMRIQDWEHVMDVNINGAFLSSKIVTNHMVRNKLGKVLFIASTKGLVGSYGQANYSASKAALIGLMKSLAKDLGKFNISVNAVCPGFIMTNLNKNDPRKKQAAIESSVLSKVSTAEELSNFILYLISDYVSTVSGQVFKVDSRM</sequence>
<dbReference type="Proteomes" id="UP000472971">
    <property type="component" value="Unassembled WGS sequence"/>
</dbReference>
<dbReference type="EMBL" id="JACEIO010000006">
    <property type="protein sequence ID" value="MBA4536375.1"/>
    <property type="molecule type" value="Genomic_DNA"/>
</dbReference>
<evidence type="ECO:0000313" key="6">
    <source>
        <dbReference type="Proteomes" id="UP000570010"/>
    </source>
</evidence>
<comment type="caution">
    <text evidence="4">The sequence shown here is derived from an EMBL/GenBank/DDBJ whole genome shotgun (WGS) entry which is preliminary data.</text>
</comment>
<reference evidence="4 5" key="1">
    <citation type="submission" date="2020-02" db="EMBL/GenBank/DDBJ databases">
        <title>Bacillus aquiflavi sp. nov., isolated from yellow water of strong flavor Chinese baijiu in Yibin region of China.</title>
        <authorList>
            <person name="Xie J."/>
        </authorList>
    </citation>
    <scope>NUCLEOTIDE SEQUENCE [LARGE SCALE GENOMIC DNA]</scope>
    <source>
        <strain evidence="4 5">3H-10</strain>
    </source>
</reference>
<gene>
    <name evidence="4" type="ORF">G4D64_04225</name>
    <name evidence="3" type="ORF">H1Z61_04260</name>
</gene>
<dbReference type="PANTHER" id="PTHR42879">
    <property type="entry name" value="3-OXOACYL-(ACYL-CARRIER-PROTEIN) REDUCTASE"/>
    <property type="match status" value="1"/>
</dbReference>
<reference evidence="3 6" key="2">
    <citation type="submission" date="2020-07" db="EMBL/GenBank/DDBJ databases">
        <authorList>
            <person name="Feng H."/>
        </authorList>
    </citation>
    <scope>NUCLEOTIDE SEQUENCE [LARGE SCALE GENOMIC DNA]</scope>
    <source>
        <strain evidence="6">s-12</strain>
        <strain evidence="3">S-12</strain>
    </source>
</reference>
<dbReference type="InterPro" id="IPR050259">
    <property type="entry name" value="SDR"/>
</dbReference>
<dbReference type="InterPro" id="IPR036291">
    <property type="entry name" value="NAD(P)-bd_dom_sf"/>
</dbReference>
<dbReference type="SUPFAM" id="SSF51735">
    <property type="entry name" value="NAD(P)-binding Rossmann-fold domains"/>
    <property type="match status" value="1"/>
</dbReference>
<protein>
    <submittedName>
        <fullName evidence="4">SDR family NAD(P)-dependent oxidoreductase</fullName>
    </submittedName>
</protein>
<dbReference type="PRINTS" id="PR00080">
    <property type="entry name" value="SDRFAMILY"/>
</dbReference>
<dbReference type="Gene3D" id="3.40.50.720">
    <property type="entry name" value="NAD(P)-binding Rossmann-like Domain"/>
    <property type="match status" value="1"/>
</dbReference>
<keyword evidence="5" id="KW-1185">Reference proteome</keyword>
<organism evidence="4 5">
    <name type="scientific">Bacillus aquiflavi</name>
    <dbReference type="NCBI Taxonomy" id="2672567"/>
    <lineage>
        <taxon>Bacteria</taxon>
        <taxon>Bacillati</taxon>
        <taxon>Bacillota</taxon>
        <taxon>Bacilli</taxon>
        <taxon>Bacillales</taxon>
        <taxon>Bacillaceae</taxon>
        <taxon>Bacillus</taxon>
    </lineage>
</organism>
<dbReference type="Proteomes" id="UP000570010">
    <property type="component" value="Unassembled WGS sequence"/>
</dbReference>
<comment type="similarity">
    <text evidence="1 2">Belongs to the short-chain dehydrogenases/reductases (SDR) family.</text>
</comment>
<evidence type="ECO:0000256" key="2">
    <source>
        <dbReference type="RuleBase" id="RU000363"/>
    </source>
</evidence>
<evidence type="ECO:0000313" key="3">
    <source>
        <dbReference type="EMBL" id="MBA4536375.1"/>
    </source>
</evidence>
<evidence type="ECO:0000256" key="1">
    <source>
        <dbReference type="ARBA" id="ARBA00006484"/>
    </source>
</evidence>
<dbReference type="RefSeq" id="WP_163240439.1">
    <property type="nucleotide sequence ID" value="NZ_CP082780.1"/>
</dbReference>
<accession>A0A6B3VYC9</accession>
<evidence type="ECO:0000313" key="4">
    <source>
        <dbReference type="EMBL" id="NEY80743.1"/>
    </source>
</evidence>
<dbReference type="InterPro" id="IPR002347">
    <property type="entry name" value="SDR_fam"/>
</dbReference>
<dbReference type="Pfam" id="PF00106">
    <property type="entry name" value="adh_short"/>
    <property type="match status" value="1"/>
</dbReference>
<name>A0A6B3VYC9_9BACI</name>
<dbReference type="GO" id="GO:0032787">
    <property type="term" value="P:monocarboxylic acid metabolic process"/>
    <property type="evidence" value="ECO:0007669"/>
    <property type="project" value="UniProtKB-ARBA"/>
</dbReference>
<dbReference type="PROSITE" id="PS00061">
    <property type="entry name" value="ADH_SHORT"/>
    <property type="match status" value="1"/>
</dbReference>